<dbReference type="Gene3D" id="3.40.50.1580">
    <property type="entry name" value="Nucleoside phosphorylase domain"/>
    <property type="match status" value="1"/>
</dbReference>
<protein>
    <recommendedName>
        <fullName evidence="4">NACHT domain-containing protein</fullName>
    </recommendedName>
</protein>
<dbReference type="SUPFAM" id="SSF52540">
    <property type="entry name" value="P-loop containing nucleoside triphosphate hydrolases"/>
    <property type="match status" value="1"/>
</dbReference>
<dbReference type="Gene3D" id="1.25.40.20">
    <property type="entry name" value="Ankyrin repeat-containing domain"/>
    <property type="match status" value="2"/>
</dbReference>
<dbReference type="EMBL" id="QZAT01000068">
    <property type="protein sequence ID" value="THX27207.1"/>
    <property type="molecule type" value="Genomic_DNA"/>
</dbReference>
<evidence type="ECO:0000256" key="3">
    <source>
        <dbReference type="SAM" id="MobiDB-lite"/>
    </source>
</evidence>
<dbReference type="GO" id="GO:0003824">
    <property type="term" value="F:catalytic activity"/>
    <property type="evidence" value="ECO:0007669"/>
    <property type="project" value="InterPro"/>
</dbReference>
<dbReference type="InterPro" id="IPR056884">
    <property type="entry name" value="NPHP3-like_N"/>
</dbReference>
<gene>
    <name evidence="5" type="ORF">D6D12_05687</name>
</gene>
<proteinExistence type="predicted"/>
<dbReference type="SUPFAM" id="SSF48403">
    <property type="entry name" value="Ankyrin repeat"/>
    <property type="match status" value="1"/>
</dbReference>
<feature type="domain" description="NACHT" evidence="4">
    <location>
        <begin position="586"/>
        <end position="727"/>
    </location>
</feature>
<evidence type="ECO:0000256" key="1">
    <source>
        <dbReference type="ARBA" id="ARBA00022737"/>
    </source>
</evidence>
<dbReference type="PANTHER" id="PTHR46082:SF11">
    <property type="entry name" value="AAA+ ATPASE DOMAIN-CONTAINING PROTEIN-RELATED"/>
    <property type="match status" value="1"/>
</dbReference>
<accession>A0AB74JSG1</accession>
<comment type="caution">
    <text evidence="5">The sequence shown here is derived from an EMBL/GenBank/DDBJ whole genome shotgun (WGS) entry which is preliminary data.</text>
</comment>
<organism evidence="5 6">
    <name type="scientific">Aureobasidium pullulans</name>
    <name type="common">Black yeast</name>
    <name type="synonym">Pullularia pullulans</name>
    <dbReference type="NCBI Taxonomy" id="5580"/>
    <lineage>
        <taxon>Eukaryota</taxon>
        <taxon>Fungi</taxon>
        <taxon>Dikarya</taxon>
        <taxon>Ascomycota</taxon>
        <taxon>Pezizomycotina</taxon>
        <taxon>Dothideomycetes</taxon>
        <taxon>Dothideomycetidae</taxon>
        <taxon>Dothideales</taxon>
        <taxon>Saccotheciaceae</taxon>
        <taxon>Aureobasidium</taxon>
    </lineage>
</organism>
<feature type="repeat" description="ANK" evidence="2">
    <location>
        <begin position="1130"/>
        <end position="1162"/>
    </location>
</feature>
<keyword evidence="1" id="KW-0677">Repeat</keyword>
<dbReference type="PROSITE" id="PS50297">
    <property type="entry name" value="ANK_REP_REGION"/>
    <property type="match status" value="1"/>
</dbReference>
<dbReference type="InterPro" id="IPR053137">
    <property type="entry name" value="NLR-like"/>
</dbReference>
<dbReference type="Proteomes" id="UP000310374">
    <property type="component" value="Unassembled WGS sequence"/>
</dbReference>
<dbReference type="PROSITE" id="PS50837">
    <property type="entry name" value="NACHT"/>
    <property type="match status" value="1"/>
</dbReference>
<dbReference type="InterPro" id="IPR007111">
    <property type="entry name" value="NACHT_NTPase"/>
</dbReference>
<dbReference type="InterPro" id="IPR036770">
    <property type="entry name" value="Ankyrin_rpt-contain_sf"/>
</dbReference>
<sequence length="1411" mass="158827">MHSPPHVLNFVTRTLQKCTMFLRSVQPPTRSVILSASLRTTREILKTLPNNPRHGRGRWLEVTEFSTLGGSIIDYYTNRVEWITSHHALSITRLELETRHVCRYLNHADALLYLTFYPFLSANHQRKMSDPQEYTVGWICALSTEYTAARVFLDREHDPPKPECIAASDDNAYTLGEIADHKIAIAVLPHGEYGTSSAATGVTNMLHSFPNIRVGLMVGVGGGAPTAENDIRLGDIVVSSPRDGTGGVYQYDYGKRIQNSEFKPTGHLNQPPSAVLTAMSMLKSRYETDGHRIQESIEAILESRPRLKKRYGCPGREHDVLYASNIVHPLDTPEKDCRESCTTQSHDSINNHKRAVNGKDPAVPKHEQRRDDQSRASETPDPKEEDQAHQNSCELRSSNIVYRQERSLVEDNPAIHYGTIASGNSLIKDAHLRDELAKKKGIMCFEMEAAGLMNRLPCLVVRGICDYSDSHKNKEWQGYAAMTASAYTKDLLKCIPPWSLEREQRLRDVLDSLHGEVIHVRTIAEEISHGQQSSKQQQLMRDIQKWLSPSDSSISQNKALQLRHRGTGQWLLSSNFYLSWEKQLDRFIWLHGLSGCGKTVLASSIIHRLNSASPSHALAFFYFDVNGGGQQTVVQMLRTLLSQLCSRSSIILDRLQTLYNTCGKGTSSLSINQLSDTLKDIIGLSGQVTVVIDALDECDKPSEAISWLEDLLEANYSTLRLLVTSRSTGETGRAIDGWTRRHELHAIQVDGVNKDISDYLHTRLFSSDEFSRWSSHKGLREMIEKEVSQQANGMFRLAACQLEDLKRCKNPERLSDALRTLPKTLQEIYARTLTSLKDSDYSTEALFMLQYLVWSEVPTSPGAMLDAIAVRPHETPAFKKSNRIFEIMDLITLCSSLVTIIEVSRFTGRIPGVEQRTREIHLAHSSVKEYLKSRHLARPFNQLSEEIHARGSIAQTCIGYLMSLPIDQFWGPNQNESPFAAIASHWMEHARVAEATEDTLVQLILKLYQMESARLGTFEGNGTMNNWTTDNGTLLYEDWHDNWYDHDYLHFANPFPYQEGLDVTYERPLIHASHWGLETVVRRLLRAGADVNADQCLDKPLHAAAFHGHDSVVKMLLESGANVNGTDDEQLSIPLIAASFNGHIKTAQMLLQHGASIYARSTDGRDTFEMASMNRHSEFLRFLLHSRLLLEQPSNILTNVDKKLHLVNRRPGHCVHRFRDRKAISQDLDSSCTHFCLHEAFINALNATDFACVEALIEYGADPRGCRHDCGTGKPTLIWPAAIMRTSGPNSRRIINLLREKGADVDVQAPRSELLERLRHEALMGGDLSDLHISLELLGDIILDAQELSQLWQDAVFSHNVEAAELFLKLGADLRDCTSSGDWALFAKLRSVPHSDVQGESRKRSWSKSNG</sequence>
<evidence type="ECO:0000256" key="2">
    <source>
        <dbReference type="PROSITE-ProRule" id="PRU00023"/>
    </source>
</evidence>
<dbReference type="Pfam" id="PF24883">
    <property type="entry name" value="NPHP3_N"/>
    <property type="match status" value="1"/>
</dbReference>
<dbReference type="PROSITE" id="PS50088">
    <property type="entry name" value="ANK_REPEAT"/>
    <property type="match status" value="2"/>
</dbReference>
<evidence type="ECO:0000313" key="6">
    <source>
        <dbReference type="Proteomes" id="UP000310374"/>
    </source>
</evidence>
<feature type="repeat" description="ANK" evidence="2">
    <location>
        <begin position="1100"/>
        <end position="1128"/>
    </location>
</feature>
<name>A0AB74JSG1_AURPU</name>
<feature type="region of interest" description="Disordered" evidence="3">
    <location>
        <begin position="332"/>
        <end position="393"/>
    </location>
</feature>
<reference evidence="5 6" key="1">
    <citation type="submission" date="2018-10" db="EMBL/GenBank/DDBJ databases">
        <title>Fifty Aureobasidium pullulans genomes reveal a recombining polyextremotolerant generalist.</title>
        <authorList>
            <person name="Gostincar C."/>
            <person name="Turk M."/>
            <person name="Zajc J."/>
            <person name="Gunde-Cimerman N."/>
        </authorList>
    </citation>
    <scope>NUCLEOTIDE SEQUENCE [LARGE SCALE GENOMIC DNA]</scope>
    <source>
        <strain evidence="5 6">EXF-10081</strain>
    </source>
</reference>
<evidence type="ECO:0000259" key="4">
    <source>
        <dbReference type="PROSITE" id="PS50837"/>
    </source>
</evidence>
<dbReference type="Gene3D" id="3.40.50.300">
    <property type="entry name" value="P-loop containing nucleotide triphosphate hydrolases"/>
    <property type="match status" value="1"/>
</dbReference>
<keyword evidence="2" id="KW-0040">ANK repeat</keyword>
<dbReference type="SMART" id="SM00248">
    <property type="entry name" value="ANK"/>
    <property type="match status" value="7"/>
</dbReference>
<dbReference type="PANTHER" id="PTHR46082">
    <property type="entry name" value="ATP/GTP-BINDING PROTEIN-RELATED"/>
    <property type="match status" value="1"/>
</dbReference>
<dbReference type="SUPFAM" id="SSF53167">
    <property type="entry name" value="Purine and uridine phosphorylases"/>
    <property type="match status" value="1"/>
</dbReference>
<dbReference type="InterPro" id="IPR027417">
    <property type="entry name" value="P-loop_NTPase"/>
</dbReference>
<dbReference type="Pfam" id="PF13637">
    <property type="entry name" value="Ank_4"/>
    <property type="match status" value="1"/>
</dbReference>
<evidence type="ECO:0000313" key="5">
    <source>
        <dbReference type="EMBL" id="THX27207.1"/>
    </source>
</evidence>
<feature type="compositionally biased region" description="Basic and acidic residues" evidence="3">
    <location>
        <begin position="362"/>
        <end position="388"/>
    </location>
</feature>
<dbReference type="GO" id="GO:0009116">
    <property type="term" value="P:nucleoside metabolic process"/>
    <property type="evidence" value="ECO:0007669"/>
    <property type="project" value="InterPro"/>
</dbReference>
<dbReference type="InterPro" id="IPR035994">
    <property type="entry name" value="Nucleoside_phosphorylase_sf"/>
</dbReference>
<dbReference type="InterPro" id="IPR002110">
    <property type="entry name" value="Ankyrin_rpt"/>
</dbReference>